<dbReference type="InterPro" id="IPR058245">
    <property type="entry name" value="NreC/VraR/RcsB-like_REC"/>
</dbReference>
<feature type="modified residue" description="4-aspartylphosphate" evidence="3">
    <location>
        <position position="55"/>
    </location>
</feature>
<feature type="domain" description="Response regulatory" evidence="5">
    <location>
        <begin position="4"/>
        <end position="120"/>
    </location>
</feature>
<evidence type="ECO:0000256" key="2">
    <source>
        <dbReference type="ARBA" id="ARBA00023125"/>
    </source>
</evidence>
<proteinExistence type="predicted"/>
<dbReference type="GO" id="GO:0006355">
    <property type="term" value="P:regulation of DNA-templated transcription"/>
    <property type="evidence" value="ECO:0007669"/>
    <property type="project" value="InterPro"/>
</dbReference>
<dbReference type="CDD" id="cd17535">
    <property type="entry name" value="REC_NarL-like"/>
    <property type="match status" value="1"/>
</dbReference>
<dbReference type="PANTHER" id="PTHR43214">
    <property type="entry name" value="TWO-COMPONENT RESPONSE REGULATOR"/>
    <property type="match status" value="1"/>
</dbReference>
<dbReference type="Pfam" id="PF00196">
    <property type="entry name" value="GerE"/>
    <property type="match status" value="1"/>
</dbReference>
<keyword evidence="1 3" id="KW-0597">Phosphoprotein</keyword>
<dbReference type="PROSITE" id="PS50043">
    <property type="entry name" value="HTH_LUXR_2"/>
    <property type="match status" value="1"/>
</dbReference>
<dbReference type="SMART" id="SM00421">
    <property type="entry name" value="HTH_LUXR"/>
    <property type="match status" value="1"/>
</dbReference>
<gene>
    <name evidence="6" type="ORF">H5P27_08715</name>
</gene>
<organism evidence="6 7">
    <name type="scientific">Pelagicoccus albus</name>
    <dbReference type="NCBI Taxonomy" id="415222"/>
    <lineage>
        <taxon>Bacteria</taxon>
        <taxon>Pseudomonadati</taxon>
        <taxon>Verrucomicrobiota</taxon>
        <taxon>Opitutia</taxon>
        <taxon>Puniceicoccales</taxon>
        <taxon>Pelagicoccaceae</taxon>
        <taxon>Pelagicoccus</taxon>
    </lineage>
</organism>
<dbReference type="SMART" id="SM00448">
    <property type="entry name" value="REC"/>
    <property type="match status" value="1"/>
</dbReference>
<evidence type="ECO:0000256" key="3">
    <source>
        <dbReference type="PROSITE-ProRule" id="PRU00169"/>
    </source>
</evidence>
<dbReference type="Proteomes" id="UP000526501">
    <property type="component" value="Unassembled WGS sequence"/>
</dbReference>
<dbReference type="PRINTS" id="PR00038">
    <property type="entry name" value="HTHLUXR"/>
</dbReference>
<comment type="caution">
    <text evidence="6">The sequence shown here is derived from an EMBL/GenBank/DDBJ whole genome shotgun (WGS) entry which is preliminary data.</text>
</comment>
<protein>
    <submittedName>
        <fullName evidence="6">Response regulator transcription factor</fullName>
    </submittedName>
</protein>
<dbReference type="SUPFAM" id="SSF46894">
    <property type="entry name" value="C-terminal effector domain of the bipartite response regulators"/>
    <property type="match status" value="1"/>
</dbReference>
<dbReference type="Pfam" id="PF00072">
    <property type="entry name" value="Response_reg"/>
    <property type="match status" value="1"/>
</dbReference>
<dbReference type="InterPro" id="IPR011006">
    <property type="entry name" value="CheY-like_superfamily"/>
</dbReference>
<evidence type="ECO:0000313" key="6">
    <source>
        <dbReference type="EMBL" id="MBC2606126.1"/>
    </source>
</evidence>
<feature type="domain" description="HTH luxR-type" evidence="4">
    <location>
        <begin position="144"/>
        <end position="209"/>
    </location>
</feature>
<dbReference type="SUPFAM" id="SSF52172">
    <property type="entry name" value="CheY-like"/>
    <property type="match status" value="1"/>
</dbReference>
<dbReference type="InterPro" id="IPR001789">
    <property type="entry name" value="Sig_transdc_resp-reg_receiver"/>
</dbReference>
<dbReference type="AlphaFoldDB" id="A0A7X1E8C4"/>
<evidence type="ECO:0000313" key="7">
    <source>
        <dbReference type="Proteomes" id="UP000526501"/>
    </source>
</evidence>
<dbReference type="InterPro" id="IPR039420">
    <property type="entry name" value="WalR-like"/>
</dbReference>
<dbReference type="EMBL" id="JACHVC010000008">
    <property type="protein sequence ID" value="MBC2606126.1"/>
    <property type="molecule type" value="Genomic_DNA"/>
</dbReference>
<reference evidence="6 7" key="1">
    <citation type="submission" date="2020-07" db="EMBL/GenBank/DDBJ databases">
        <authorList>
            <person name="Feng X."/>
        </authorList>
    </citation>
    <scope>NUCLEOTIDE SEQUENCE [LARGE SCALE GENOMIC DNA]</scope>
    <source>
        <strain evidence="6 7">JCM23202</strain>
    </source>
</reference>
<dbReference type="Gene3D" id="3.40.50.2300">
    <property type="match status" value="1"/>
</dbReference>
<sequence length="210" mass="22902">MSIKVSIVEDNSDLCEELSQTIDSDPALNCISVSCNVQSALEDLPKANPDVVLMDIRLPDGSGIELVETLQPKLPHAQFVMLSLYKDSKNVLDALSSGAIGYLTKDSSRSEITQAIHAAHAGESPLSGAVARKVINNIHLNREKPRYAANLSAREREVMEQVALGKSDKQIGATLHISLPTVNTHLKRIFSKLEVHSRAEAISRYFMGKS</sequence>
<evidence type="ECO:0000256" key="1">
    <source>
        <dbReference type="ARBA" id="ARBA00022553"/>
    </source>
</evidence>
<evidence type="ECO:0000259" key="5">
    <source>
        <dbReference type="PROSITE" id="PS50110"/>
    </source>
</evidence>
<accession>A0A7X1E8C4</accession>
<dbReference type="RefSeq" id="WP_185660019.1">
    <property type="nucleotide sequence ID" value="NZ_CAWPOO010000008.1"/>
</dbReference>
<name>A0A7X1E8C4_9BACT</name>
<dbReference type="CDD" id="cd06170">
    <property type="entry name" value="LuxR_C_like"/>
    <property type="match status" value="1"/>
</dbReference>
<dbReference type="GO" id="GO:0000160">
    <property type="term" value="P:phosphorelay signal transduction system"/>
    <property type="evidence" value="ECO:0007669"/>
    <property type="project" value="InterPro"/>
</dbReference>
<keyword evidence="7" id="KW-1185">Reference proteome</keyword>
<dbReference type="GO" id="GO:0003677">
    <property type="term" value="F:DNA binding"/>
    <property type="evidence" value="ECO:0007669"/>
    <property type="project" value="UniProtKB-KW"/>
</dbReference>
<keyword evidence="2" id="KW-0238">DNA-binding</keyword>
<dbReference type="InterPro" id="IPR000792">
    <property type="entry name" value="Tscrpt_reg_LuxR_C"/>
</dbReference>
<evidence type="ECO:0000259" key="4">
    <source>
        <dbReference type="PROSITE" id="PS50043"/>
    </source>
</evidence>
<dbReference type="PROSITE" id="PS50110">
    <property type="entry name" value="RESPONSE_REGULATORY"/>
    <property type="match status" value="1"/>
</dbReference>
<dbReference type="InterPro" id="IPR016032">
    <property type="entry name" value="Sig_transdc_resp-reg_C-effctor"/>
</dbReference>